<organism evidence="1 2">
    <name type="scientific">Acrocarpospora corrugata</name>
    <dbReference type="NCBI Taxonomy" id="35763"/>
    <lineage>
        <taxon>Bacteria</taxon>
        <taxon>Bacillati</taxon>
        <taxon>Actinomycetota</taxon>
        <taxon>Actinomycetes</taxon>
        <taxon>Streptosporangiales</taxon>
        <taxon>Streptosporangiaceae</taxon>
        <taxon>Acrocarpospora</taxon>
    </lineage>
</organism>
<comment type="caution">
    <text evidence="1">The sequence shown here is derived from an EMBL/GenBank/DDBJ whole genome shotgun (WGS) entry which is preliminary data.</text>
</comment>
<dbReference type="Proteomes" id="UP000334990">
    <property type="component" value="Unassembled WGS sequence"/>
</dbReference>
<evidence type="ECO:0000313" key="2">
    <source>
        <dbReference type="Proteomes" id="UP000334990"/>
    </source>
</evidence>
<sequence length="101" mass="10919">MSETREHGPVADAKMIIDKAEDAIAQIAIAARTKLAEMGGASDIPWPDPDDTFCKVAQCDCPAYTAPPAPTHPHAPNPPSICRTRIDGRVCGHQFTRHNVF</sequence>
<dbReference type="RefSeq" id="WP_155334503.1">
    <property type="nucleotide sequence ID" value="NZ_BAAABN010000006.1"/>
</dbReference>
<dbReference type="EMBL" id="BLAD01000035">
    <property type="protein sequence ID" value="GER98044.1"/>
    <property type="molecule type" value="Genomic_DNA"/>
</dbReference>
<gene>
    <name evidence="1" type="ORF">Acor_01060</name>
</gene>
<dbReference type="AlphaFoldDB" id="A0A5M3VMN7"/>
<protein>
    <submittedName>
        <fullName evidence="1">Uncharacterized protein</fullName>
    </submittedName>
</protein>
<reference evidence="1 2" key="1">
    <citation type="submission" date="2019-10" db="EMBL/GenBank/DDBJ databases">
        <title>Whole genome shotgun sequence of Acrocarpospora corrugata NBRC 13972.</title>
        <authorList>
            <person name="Ichikawa N."/>
            <person name="Kimura A."/>
            <person name="Kitahashi Y."/>
            <person name="Komaki H."/>
            <person name="Oguchi A."/>
        </authorList>
    </citation>
    <scope>NUCLEOTIDE SEQUENCE [LARGE SCALE GENOMIC DNA]</scope>
    <source>
        <strain evidence="1 2">NBRC 13972</strain>
    </source>
</reference>
<accession>A0A5M3VMN7</accession>
<name>A0A5M3VMN7_9ACTN</name>
<evidence type="ECO:0000313" key="1">
    <source>
        <dbReference type="EMBL" id="GER98044.1"/>
    </source>
</evidence>
<keyword evidence="2" id="KW-1185">Reference proteome</keyword>
<proteinExistence type="predicted"/>